<sequence length="200" mass="21369">MFLWLVSLCQFAPPVYAEDLFVSDVLCACASVFEDVEGCWCHLFDVAGFDEAQASCFFLLAGLGEPGVALLGAIDPAAVGVSSCLLMPDVRKVLAFGDSDVGCVDAQCYAVSLKGSAVQFLDDSDAEGCRFGVLFLYEVVDATLLLELFAGERWTAAVRLAWRRKGKITGIGCNSGLGMAFLVVYCLMQIALVLVLSYTA</sequence>
<keyword evidence="4" id="KW-1185">Reference proteome</keyword>
<name>A0AAD3SZP2_NEPGR</name>
<dbReference type="EMBL" id="BSYO01000021">
    <property type="protein sequence ID" value="GMH19819.1"/>
    <property type="molecule type" value="Genomic_DNA"/>
</dbReference>
<reference evidence="3" key="1">
    <citation type="submission" date="2023-05" db="EMBL/GenBank/DDBJ databases">
        <title>Nepenthes gracilis genome sequencing.</title>
        <authorList>
            <person name="Fukushima K."/>
        </authorList>
    </citation>
    <scope>NUCLEOTIDE SEQUENCE</scope>
    <source>
        <strain evidence="3">SING2019-196</strain>
    </source>
</reference>
<feature type="signal peptide" evidence="2">
    <location>
        <begin position="1"/>
        <end position="17"/>
    </location>
</feature>
<gene>
    <name evidence="3" type="ORF">Nepgr_021660</name>
</gene>
<dbReference type="AlphaFoldDB" id="A0AAD3SZP2"/>
<keyword evidence="1" id="KW-0812">Transmembrane</keyword>
<dbReference type="Proteomes" id="UP001279734">
    <property type="component" value="Unassembled WGS sequence"/>
</dbReference>
<keyword evidence="1" id="KW-0472">Membrane</keyword>
<evidence type="ECO:0000256" key="1">
    <source>
        <dbReference type="SAM" id="Phobius"/>
    </source>
</evidence>
<proteinExistence type="predicted"/>
<feature type="chain" id="PRO_5042046923" evidence="2">
    <location>
        <begin position="18"/>
        <end position="200"/>
    </location>
</feature>
<evidence type="ECO:0000256" key="2">
    <source>
        <dbReference type="SAM" id="SignalP"/>
    </source>
</evidence>
<organism evidence="3 4">
    <name type="scientific">Nepenthes gracilis</name>
    <name type="common">Slender pitcher plant</name>
    <dbReference type="NCBI Taxonomy" id="150966"/>
    <lineage>
        <taxon>Eukaryota</taxon>
        <taxon>Viridiplantae</taxon>
        <taxon>Streptophyta</taxon>
        <taxon>Embryophyta</taxon>
        <taxon>Tracheophyta</taxon>
        <taxon>Spermatophyta</taxon>
        <taxon>Magnoliopsida</taxon>
        <taxon>eudicotyledons</taxon>
        <taxon>Gunneridae</taxon>
        <taxon>Pentapetalae</taxon>
        <taxon>Caryophyllales</taxon>
        <taxon>Nepenthaceae</taxon>
        <taxon>Nepenthes</taxon>
    </lineage>
</organism>
<feature type="transmembrane region" description="Helical" evidence="1">
    <location>
        <begin position="177"/>
        <end position="198"/>
    </location>
</feature>
<protein>
    <submittedName>
        <fullName evidence="3">Uncharacterized protein</fullName>
    </submittedName>
</protein>
<comment type="caution">
    <text evidence="3">The sequence shown here is derived from an EMBL/GenBank/DDBJ whole genome shotgun (WGS) entry which is preliminary data.</text>
</comment>
<accession>A0AAD3SZP2</accession>
<keyword evidence="2" id="KW-0732">Signal</keyword>
<keyword evidence="1" id="KW-1133">Transmembrane helix</keyword>
<evidence type="ECO:0000313" key="3">
    <source>
        <dbReference type="EMBL" id="GMH19819.1"/>
    </source>
</evidence>
<evidence type="ECO:0000313" key="4">
    <source>
        <dbReference type="Proteomes" id="UP001279734"/>
    </source>
</evidence>